<dbReference type="OrthoDB" id="422555at2759"/>
<keyword evidence="8 15" id="KW-0067">ATP-binding</keyword>
<keyword evidence="5" id="KW-0227">DNA damage</keyword>
<dbReference type="InterPro" id="IPR041562">
    <property type="entry name" value="MCM_lid"/>
</dbReference>
<dbReference type="PANTHER" id="PTHR11630">
    <property type="entry name" value="DNA REPLICATION LICENSING FACTOR MCM FAMILY MEMBER"/>
    <property type="match status" value="1"/>
</dbReference>
<keyword evidence="7" id="KW-0347">Helicase</keyword>
<evidence type="ECO:0000256" key="5">
    <source>
        <dbReference type="ARBA" id="ARBA00022763"/>
    </source>
</evidence>
<protein>
    <recommendedName>
        <fullName evidence="12">DNA helicase MCM8</fullName>
        <ecNumber evidence="3">3.6.4.12</ecNumber>
    </recommendedName>
    <alternativeName>
        <fullName evidence="13">Minichromosome maintenance 8</fullName>
    </alternativeName>
</protein>
<keyword evidence="9 15" id="KW-0238">DNA-binding</keyword>
<dbReference type="EMBL" id="LUCM01000505">
    <property type="protein sequence ID" value="KAA0200472.1"/>
    <property type="molecule type" value="Genomic_DNA"/>
</dbReference>
<dbReference type="Gene3D" id="2.20.28.10">
    <property type="match status" value="1"/>
</dbReference>
<evidence type="ECO:0000256" key="3">
    <source>
        <dbReference type="ARBA" id="ARBA00012551"/>
    </source>
</evidence>
<evidence type="ECO:0000256" key="12">
    <source>
        <dbReference type="ARBA" id="ARBA00041084"/>
    </source>
</evidence>
<evidence type="ECO:0000256" key="8">
    <source>
        <dbReference type="ARBA" id="ARBA00022840"/>
    </source>
</evidence>
<dbReference type="InterPro" id="IPR027417">
    <property type="entry name" value="P-loop_NTPase"/>
</dbReference>
<dbReference type="PRINTS" id="PR01657">
    <property type="entry name" value="MCMFAMILY"/>
</dbReference>
<evidence type="ECO:0000256" key="11">
    <source>
        <dbReference type="ARBA" id="ARBA00023242"/>
    </source>
</evidence>
<dbReference type="GO" id="GO:0005634">
    <property type="term" value="C:nucleus"/>
    <property type="evidence" value="ECO:0007669"/>
    <property type="project" value="UniProtKB-SubCell"/>
</dbReference>
<name>A0A8E0S6C5_9TREM</name>
<feature type="region of interest" description="Disordered" evidence="16">
    <location>
        <begin position="426"/>
        <end position="462"/>
    </location>
</feature>
<gene>
    <name evidence="18" type="ORF">FBUS_09394</name>
</gene>
<evidence type="ECO:0000256" key="4">
    <source>
        <dbReference type="ARBA" id="ARBA00022741"/>
    </source>
</evidence>
<evidence type="ECO:0000259" key="17">
    <source>
        <dbReference type="PROSITE" id="PS50051"/>
    </source>
</evidence>
<evidence type="ECO:0000256" key="1">
    <source>
        <dbReference type="ARBA" id="ARBA00004123"/>
    </source>
</evidence>
<dbReference type="InterPro" id="IPR031327">
    <property type="entry name" value="MCM"/>
</dbReference>
<evidence type="ECO:0000256" key="16">
    <source>
        <dbReference type="SAM" id="MobiDB-lite"/>
    </source>
</evidence>
<organism evidence="18 19">
    <name type="scientific">Fasciolopsis buskii</name>
    <dbReference type="NCBI Taxonomy" id="27845"/>
    <lineage>
        <taxon>Eukaryota</taxon>
        <taxon>Metazoa</taxon>
        <taxon>Spiralia</taxon>
        <taxon>Lophotrochozoa</taxon>
        <taxon>Platyhelminthes</taxon>
        <taxon>Trematoda</taxon>
        <taxon>Digenea</taxon>
        <taxon>Plagiorchiida</taxon>
        <taxon>Echinostomata</taxon>
        <taxon>Echinostomatoidea</taxon>
        <taxon>Fasciolidae</taxon>
        <taxon>Fasciolopsis</taxon>
    </lineage>
</organism>
<dbReference type="GO" id="GO:0000724">
    <property type="term" value="P:double-strand break repair via homologous recombination"/>
    <property type="evidence" value="ECO:0007669"/>
    <property type="project" value="UniProtKB-ARBA"/>
</dbReference>
<dbReference type="GO" id="GO:0005524">
    <property type="term" value="F:ATP binding"/>
    <property type="evidence" value="ECO:0007669"/>
    <property type="project" value="UniProtKB-KW"/>
</dbReference>
<evidence type="ECO:0000313" key="19">
    <source>
        <dbReference type="Proteomes" id="UP000728185"/>
    </source>
</evidence>
<dbReference type="GO" id="GO:0017116">
    <property type="term" value="F:single-stranded DNA helicase activity"/>
    <property type="evidence" value="ECO:0007669"/>
    <property type="project" value="TreeGrafter"/>
</dbReference>
<dbReference type="Pfam" id="PF17207">
    <property type="entry name" value="MCM_OB"/>
    <property type="match status" value="1"/>
</dbReference>
<feature type="domain" description="MCM C-terminal AAA(+) ATPase" evidence="17">
    <location>
        <begin position="392"/>
        <end position="696"/>
    </location>
</feature>
<comment type="subcellular location">
    <subcellularLocation>
        <location evidence="1">Nucleus</location>
    </subcellularLocation>
</comment>
<dbReference type="SMART" id="SM00350">
    <property type="entry name" value="MCM"/>
    <property type="match status" value="1"/>
</dbReference>
<dbReference type="Proteomes" id="UP000728185">
    <property type="component" value="Unassembled WGS sequence"/>
</dbReference>
<dbReference type="InterPro" id="IPR012340">
    <property type="entry name" value="NA-bd_OB-fold"/>
</dbReference>
<keyword evidence="11" id="KW-0539">Nucleus</keyword>
<keyword evidence="19" id="KW-1185">Reference proteome</keyword>
<dbReference type="Gene3D" id="2.40.50.140">
    <property type="entry name" value="Nucleic acid-binding proteins"/>
    <property type="match status" value="1"/>
</dbReference>
<evidence type="ECO:0000256" key="15">
    <source>
        <dbReference type="RuleBase" id="RU004070"/>
    </source>
</evidence>
<comment type="catalytic activity">
    <reaction evidence="14">
        <text>ATP + H2O = ADP + phosphate + H(+)</text>
        <dbReference type="Rhea" id="RHEA:13065"/>
        <dbReference type="ChEBI" id="CHEBI:15377"/>
        <dbReference type="ChEBI" id="CHEBI:15378"/>
        <dbReference type="ChEBI" id="CHEBI:30616"/>
        <dbReference type="ChEBI" id="CHEBI:43474"/>
        <dbReference type="ChEBI" id="CHEBI:456216"/>
        <dbReference type="EC" id="3.6.4.12"/>
    </reaction>
</comment>
<evidence type="ECO:0000256" key="14">
    <source>
        <dbReference type="ARBA" id="ARBA00047995"/>
    </source>
</evidence>
<evidence type="ECO:0000313" key="18">
    <source>
        <dbReference type="EMBL" id="KAA0200472.1"/>
    </source>
</evidence>
<evidence type="ECO:0000256" key="6">
    <source>
        <dbReference type="ARBA" id="ARBA00022801"/>
    </source>
</evidence>
<dbReference type="FunFam" id="2.20.28.10:FF:000007">
    <property type="entry name" value="DNA helicase MCM8 isoform X1"/>
    <property type="match status" value="1"/>
</dbReference>
<evidence type="ECO:0000256" key="7">
    <source>
        <dbReference type="ARBA" id="ARBA00022806"/>
    </source>
</evidence>
<dbReference type="GO" id="GO:0003697">
    <property type="term" value="F:single-stranded DNA binding"/>
    <property type="evidence" value="ECO:0007669"/>
    <property type="project" value="TreeGrafter"/>
</dbReference>
<evidence type="ECO:0000256" key="10">
    <source>
        <dbReference type="ARBA" id="ARBA00023204"/>
    </source>
</evidence>
<dbReference type="SUPFAM" id="SSF52540">
    <property type="entry name" value="P-loop containing nucleoside triphosphate hydrolases"/>
    <property type="match status" value="1"/>
</dbReference>
<dbReference type="InterPro" id="IPR001208">
    <property type="entry name" value="MCM_dom"/>
</dbReference>
<dbReference type="PROSITE" id="PS50051">
    <property type="entry name" value="MCM_2"/>
    <property type="match status" value="1"/>
</dbReference>
<evidence type="ECO:0000256" key="9">
    <source>
        <dbReference type="ARBA" id="ARBA00023125"/>
    </source>
</evidence>
<dbReference type="AlphaFoldDB" id="A0A8E0S6C5"/>
<dbReference type="EC" id="3.6.4.12" evidence="3"/>
<dbReference type="SMART" id="SM00382">
    <property type="entry name" value="AAA"/>
    <property type="match status" value="1"/>
</dbReference>
<dbReference type="InterPro" id="IPR003593">
    <property type="entry name" value="AAA+_ATPase"/>
</dbReference>
<comment type="caution">
    <text evidence="18">The sequence shown here is derived from an EMBL/GenBank/DDBJ whole genome shotgun (WGS) entry which is preliminary data.</text>
</comment>
<evidence type="ECO:0000256" key="2">
    <source>
        <dbReference type="ARBA" id="ARBA00008010"/>
    </source>
</evidence>
<dbReference type="PANTHER" id="PTHR11630:SF47">
    <property type="entry name" value="DNA HELICASE MCM8"/>
    <property type="match status" value="1"/>
</dbReference>
<dbReference type="Pfam" id="PF00493">
    <property type="entry name" value="MCM"/>
    <property type="match status" value="2"/>
</dbReference>
<reference evidence="18" key="1">
    <citation type="submission" date="2019-05" db="EMBL/GenBank/DDBJ databases">
        <title>Annotation for the trematode Fasciolopsis buski.</title>
        <authorList>
            <person name="Choi Y.-J."/>
        </authorList>
    </citation>
    <scope>NUCLEOTIDE SEQUENCE</scope>
    <source>
        <strain evidence="18">HT</strain>
        <tissue evidence="18">Whole worm</tissue>
    </source>
</reference>
<dbReference type="InterPro" id="IPR033762">
    <property type="entry name" value="MCM_OB"/>
</dbReference>
<feature type="region of interest" description="Disordered" evidence="16">
    <location>
        <begin position="509"/>
        <end position="534"/>
    </location>
</feature>
<keyword evidence="4 15" id="KW-0547">Nucleotide-binding</keyword>
<dbReference type="SUPFAM" id="SSF50249">
    <property type="entry name" value="Nucleic acid-binding proteins"/>
    <property type="match status" value="1"/>
</dbReference>
<comment type="similarity">
    <text evidence="2 15">Belongs to the MCM family.</text>
</comment>
<keyword evidence="6" id="KW-0378">Hydrolase</keyword>
<sequence>MIYFTEALQRCGHYSMSKHAGTGTSEGTAVDWLRLESQGAALIDYPSLLRSTTLEQKIPELKRIFCDHDDSAALDAQNCELLLNCMGMALHTLCDNALYKQNEKSDFFQACAHTATLTSLNIPPYLAAHVVNHSPTTPLHMLRAHHLGQFVSVKGIVVRLGPVEPVCHRLTFECCQCGTKQILILPIDGRYSTPARCPASGCRSRSFDPLLNHPDTITVDSQMITIQEASEHEPDDNTTEPGLISTSVGRSPRCLTCRVNRSLVDTCLPGDVVHVAGCVGLLNPDGLAPGSHTKPASLSYRRGPPMFTLMLNVNSLVRIGCGGASHPRQSNRQSNGVGKGAGLMMISTVDDGDDCDPTGLTSDSEHRMSSFDNDFSMKDLHAIREISEQPNLFRLLVMSLCPTICGRGIVKAGLLLALFGGTQRKQRKPNFRRSSDPDERESRESSVVRNVPDQLRVHTYPSLPDIDEEVSYRLGSIESTTRPPEKNIFSLDFDLERSEDEDDIAEAVNMNSNDQEKSPACNDESEQSKRSSPHVLIVGDPGLGKSQMLRAAANLAPRVIYVCGNTTTAAGLTVSTIREGNGTGGGFGLEAGALVLADQGCCCIDEFDKLACDPAVLLEAMEQQTISVARGGMVANLSAKASVLAAANPVGGHYDCTRRLDENLRIAPALLSRFDLIYVLLDRPDEVADRLLSEHVTAVHTGTWKPTSFLVSQPGSSEFPNSGRSGFPYGVEIDPSIPLVERLELRLGERVDFIPHVLLRKYILYARKYVMPVLSVAAASTLREFYLELRRNRHSRDAFPITMRQLESLIRLTEARARAELREEATSQDAMDVCELMRATGLRTGHVGETTANATLSQVARMVPQTSRRITSTSGPAAAKRLLSALEVS</sequence>
<accession>A0A8E0S6C5</accession>
<feature type="compositionally biased region" description="Basic and acidic residues" evidence="16">
    <location>
        <begin position="433"/>
        <end position="446"/>
    </location>
</feature>
<proteinExistence type="inferred from homology"/>
<keyword evidence="10" id="KW-0234">DNA repair</keyword>
<evidence type="ECO:0000256" key="13">
    <source>
        <dbReference type="ARBA" id="ARBA00042306"/>
    </source>
</evidence>
<dbReference type="Gene3D" id="3.40.50.300">
    <property type="entry name" value="P-loop containing nucleotide triphosphate hydrolases"/>
    <property type="match status" value="1"/>
</dbReference>
<dbReference type="GO" id="GO:0097362">
    <property type="term" value="C:MCM8-MCM9 complex"/>
    <property type="evidence" value="ECO:0007669"/>
    <property type="project" value="UniProtKB-ARBA"/>
</dbReference>
<dbReference type="Pfam" id="PF17855">
    <property type="entry name" value="MCM_lid"/>
    <property type="match status" value="1"/>
</dbReference>
<dbReference type="GO" id="GO:0016787">
    <property type="term" value="F:hydrolase activity"/>
    <property type="evidence" value="ECO:0007669"/>
    <property type="project" value="UniProtKB-KW"/>
</dbReference>